<evidence type="ECO:0000256" key="2">
    <source>
        <dbReference type="ARBA" id="ARBA00023136"/>
    </source>
</evidence>
<feature type="region of interest" description="Disordered" evidence="5">
    <location>
        <begin position="119"/>
        <end position="143"/>
    </location>
</feature>
<comment type="similarity">
    <text evidence="4">Belongs to the BamE family.</text>
</comment>
<comment type="subunit">
    <text evidence="4">Part of the Bam complex.</text>
</comment>
<evidence type="ECO:0000256" key="1">
    <source>
        <dbReference type="ARBA" id="ARBA00022729"/>
    </source>
</evidence>
<evidence type="ECO:0000256" key="3">
    <source>
        <dbReference type="ARBA" id="ARBA00023237"/>
    </source>
</evidence>
<comment type="caution">
    <text evidence="8">The sequence shown here is derived from an EMBL/GenBank/DDBJ whole genome shotgun (WGS) entry which is preliminary data.</text>
</comment>
<evidence type="ECO:0000259" key="7">
    <source>
        <dbReference type="Pfam" id="PF04355"/>
    </source>
</evidence>
<keyword evidence="4" id="KW-0449">Lipoprotein</keyword>
<evidence type="ECO:0000256" key="5">
    <source>
        <dbReference type="SAM" id="MobiDB-lite"/>
    </source>
</evidence>
<name>A0A9E2KMU2_9GAMM</name>
<dbReference type="AlphaFoldDB" id="A0A9E2KMU2"/>
<organism evidence="8 9">
    <name type="scientific">Candidatus Anaerobiospirillum merdipullorum</name>
    <dbReference type="NCBI Taxonomy" id="2838450"/>
    <lineage>
        <taxon>Bacteria</taxon>
        <taxon>Pseudomonadati</taxon>
        <taxon>Pseudomonadota</taxon>
        <taxon>Gammaproteobacteria</taxon>
        <taxon>Aeromonadales</taxon>
        <taxon>Succinivibrionaceae</taxon>
        <taxon>Anaerobiospirillum</taxon>
    </lineage>
</organism>
<dbReference type="InterPro" id="IPR026592">
    <property type="entry name" value="BamE"/>
</dbReference>
<sequence>MQLRKFALVSVLGGSLLLSACAYRPDLAQGNFVEQERIDMLRYGMSAEQVRYILGTPMLVDPFDNSRWYYVHYLREGWDDPQIKNLIVLFSGSTLIDVSGDFEKPAEFMHSAASQMAPTLAPGASLPTAPQPNIEAERNLNAD</sequence>
<keyword evidence="4" id="KW-0564">Palmitate</keyword>
<dbReference type="InterPro" id="IPR037873">
    <property type="entry name" value="BamE-like"/>
</dbReference>
<dbReference type="InterPro" id="IPR007450">
    <property type="entry name" value="BamE_dom"/>
</dbReference>
<dbReference type="PROSITE" id="PS51257">
    <property type="entry name" value="PROKAR_LIPOPROTEIN"/>
    <property type="match status" value="1"/>
</dbReference>
<dbReference type="Pfam" id="PF04355">
    <property type="entry name" value="BamE"/>
    <property type="match status" value="1"/>
</dbReference>
<proteinExistence type="inferred from homology"/>
<dbReference type="EMBL" id="JAHLFG010000021">
    <property type="protein sequence ID" value="MBU3826222.1"/>
    <property type="molecule type" value="Genomic_DNA"/>
</dbReference>
<reference evidence="8" key="1">
    <citation type="journal article" date="2021" name="PeerJ">
        <title>Extensive microbial diversity within the chicken gut microbiome revealed by metagenomics and culture.</title>
        <authorList>
            <person name="Gilroy R."/>
            <person name="Ravi A."/>
            <person name="Getino M."/>
            <person name="Pursley I."/>
            <person name="Horton D.L."/>
            <person name="Alikhan N.F."/>
            <person name="Baker D."/>
            <person name="Gharbi K."/>
            <person name="Hall N."/>
            <person name="Watson M."/>
            <person name="Adriaenssens E.M."/>
            <person name="Foster-Nyarko E."/>
            <person name="Jarju S."/>
            <person name="Secka A."/>
            <person name="Antonio M."/>
            <person name="Oren A."/>
            <person name="Chaudhuri R.R."/>
            <person name="La Ragione R."/>
            <person name="Hildebrand F."/>
            <person name="Pallen M.J."/>
        </authorList>
    </citation>
    <scope>NUCLEOTIDE SEQUENCE</scope>
    <source>
        <strain evidence="8">687</strain>
    </source>
</reference>
<dbReference type="Proteomes" id="UP000824150">
    <property type="component" value="Unassembled WGS sequence"/>
</dbReference>
<reference evidence="8" key="2">
    <citation type="submission" date="2021-04" db="EMBL/GenBank/DDBJ databases">
        <authorList>
            <person name="Gilroy R."/>
        </authorList>
    </citation>
    <scope>NUCLEOTIDE SEQUENCE</scope>
    <source>
        <strain evidence="8">687</strain>
    </source>
</reference>
<dbReference type="GO" id="GO:1990063">
    <property type="term" value="C:Bam protein complex"/>
    <property type="evidence" value="ECO:0007669"/>
    <property type="project" value="TreeGrafter"/>
</dbReference>
<feature type="chain" id="PRO_5039293312" description="Outer membrane protein assembly factor BamE" evidence="6">
    <location>
        <begin position="23"/>
        <end position="143"/>
    </location>
</feature>
<evidence type="ECO:0000256" key="6">
    <source>
        <dbReference type="SAM" id="SignalP"/>
    </source>
</evidence>
<dbReference type="Gene3D" id="3.30.1450.10">
    <property type="match status" value="1"/>
</dbReference>
<feature type="signal peptide" evidence="6">
    <location>
        <begin position="1"/>
        <end position="22"/>
    </location>
</feature>
<keyword evidence="1 4" id="KW-0732">Signal</keyword>
<protein>
    <recommendedName>
        <fullName evidence="4">Outer membrane protein assembly factor BamE</fullName>
    </recommendedName>
</protein>
<dbReference type="GO" id="GO:0043165">
    <property type="term" value="P:Gram-negative-bacterium-type cell outer membrane assembly"/>
    <property type="evidence" value="ECO:0007669"/>
    <property type="project" value="UniProtKB-UniRule"/>
</dbReference>
<dbReference type="PANTHER" id="PTHR37482">
    <property type="entry name" value="OUTER MEMBRANE PROTEIN ASSEMBLY FACTOR BAME"/>
    <property type="match status" value="1"/>
</dbReference>
<feature type="domain" description="Outer membrane protein assembly factor BamE" evidence="7">
    <location>
        <begin position="30"/>
        <end position="97"/>
    </location>
</feature>
<gene>
    <name evidence="4 8" type="primary">bamE</name>
    <name evidence="8" type="ORF">IAA31_01835</name>
</gene>
<comment type="subcellular location">
    <subcellularLocation>
        <location evidence="4">Cell outer membrane</location>
        <topology evidence="4">Lipid-anchor</topology>
    </subcellularLocation>
</comment>
<dbReference type="PANTHER" id="PTHR37482:SF1">
    <property type="entry name" value="OUTER MEMBRANE PROTEIN ASSEMBLY FACTOR BAME"/>
    <property type="match status" value="1"/>
</dbReference>
<evidence type="ECO:0000256" key="4">
    <source>
        <dbReference type="HAMAP-Rule" id="MF_00925"/>
    </source>
</evidence>
<dbReference type="HAMAP" id="MF_00925">
    <property type="entry name" value="OM_assembly_BamE"/>
    <property type="match status" value="1"/>
</dbReference>
<comment type="function">
    <text evidence="4">Part of the outer membrane protein assembly complex, which is involved in assembly and insertion of beta-barrel proteins into the outer membrane.</text>
</comment>
<evidence type="ECO:0000313" key="9">
    <source>
        <dbReference type="Proteomes" id="UP000824150"/>
    </source>
</evidence>
<dbReference type="GO" id="GO:0030674">
    <property type="term" value="F:protein-macromolecule adaptor activity"/>
    <property type="evidence" value="ECO:0007669"/>
    <property type="project" value="TreeGrafter"/>
</dbReference>
<dbReference type="GO" id="GO:0051205">
    <property type="term" value="P:protein insertion into membrane"/>
    <property type="evidence" value="ECO:0007669"/>
    <property type="project" value="UniProtKB-UniRule"/>
</dbReference>
<accession>A0A9E2KMU2</accession>
<keyword evidence="2 4" id="KW-0472">Membrane</keyword>
<evidence type="ECO:0000313" key="8">
    <source>
        <dbReference type="EMBL" id="MBU3826222.1"/>
    </source>
</evidence>
<keyword evidence="3 4" id="KW-0998">Cell outer membrane</keyword>